<gene>
    <name evidence="4" type="ORF">KUTeg_003424</name>
</gene>
<feature type="compositionally biased region" description="Low complexity" evidence="2">
    <location>
        <begin position="442"/>
        <end position="453"/>
    </location>
</feature>
<dbReference type="Gene3D" id="1.10.472.80">
    <property type="entry name" value="Ypt/Rab-GAP domain of gyp1p, domain 3"/>
    <property type="match status" value="1"/>
</dbReference>
<dbReference type="InterPro" id="IPR000195">
    <property type="entry name" value="Rab-GAP-TBC_dom"/>
</dbReference>
<dbReference type="InterPro" id="IPR035969">
    <property type="entry name" value="Rab-GAP_TBC_sf"/>
</dbReference>
<evidence type="ECO:0000256" key="2">
    <source>
        <dbReference type="SAM" id="MobiDB-lite"/>
    </source>
</evidence>
<accession>A0ABQ9FM46</accession>
<dbReference type="SUPFAM" id="SSF47923">
    <property type="entry name" value="Ypt/Rab-GAP domain of gyp1p"/>
    <property type="match status" value="2"/>
</dbReference>
<evidence type="ECO:0000313" key="4">
    <source>
        <dbReference type="EMBL" id="KAJ8318333.1"/>
    </source>
</evidence>
<dbReference type="Gene3D" id="2.30.29.230">
    <property type="match status" value="1"/>
</dbReference>
<dbReference type="Pfam" id="PF00566">
    <property type="entry name" value="RabGAP-TBC"/>
    <property type="match status" value="1"/>
</dbReference>
<keyword evidence="1" id="KW-0343">GTPase activation</keyword>
<feature type="region of interest" description="Disordered" evidence="2">
    <location>
        <begin position="230"/>
        <end position="262"/>
    </location>
</feature>
<evidence type="ECO:0000256" key="1">
    <source>
        <dbReference type="ARBA" id="ARBA00022468"/>
    </source>
</evidence>
<comment type="caution">
    <text evidence="4">The sequence shown here is derived from an EMBL/GenBank/DDBJ whole genome shotgun (WGS) entry which is preliminary data.</text>
</comment>
<dbReference type="Proteomes" id="UP001217089">
    <property type="component" value="Unassembled WGS sequence"/>
</dbReference>
<dbReference type="SMART" id="SM00164">
    <property type="entry name" value="TBC"/>
    <property type="match status" value="1"/>
</dbReference>
<feature type="region of interest" description="Disordered" evidence="2">
    <location>
        <begin position="303"/>
        <end position="361"/>
    </location>
</feature>
<feature type="region of interest" description="Disordered" evidence="2">
    <location>
        <begin position="163"/>
        <end position="202"/>
    </location>
</feature>
<feature type="compositionally biased region" description="Polar residues" evidence="2">
    <location>
        <begin position="174"/>
        <end position="202"/>
    </location>
</feature>
<sequence>MDSIMAFSSIFKKATSLFGLGGDELKHPPLDGEIIYCKNNVCVHPPAPLVLDSEHHPGYLTIRSQNHNGSPTLVLTWIPNSSLRKNPRSIQNSPNTSVATTPTPSPRRTPRQEFSKLNQPITTPSPTSSPRESSDGYEHYYMDRGNVKGKKKLSIDNASVNSEVSYGSRDDSQSVDSWTNPEDTSRKLSCSNKSDSGIGTEEIVQNNEKNLVFGPQKLGKIPVGVNVNDLHHEKDNNSEVKNTNQLENEGDISSPDTSDGLTPEEQLAALLNRNKLHAKARERLDSNKSVSIEMEGDNLVITTEEIEKTPDTASKDRFLEDRNINKNESKFDTSSSSNSQSTDADGISFSSDSTQPSPSYTHYNRMITELKEGLNPADSDKCDSSTCYDSSDTAVGSVIDNHHSRINVPTDLKLNSSTTADNNTQNCSITTPDISVTRYRLTSTSSGSTSGPDSEPPSPCSSVPNSPLWGDNHLDSPSSSDSTQVSHNLTFPHNTVVYSSGKKEKKSVKDQICGVFSVDLGQMRSLRLFYSDPECTRGQVVIASRESQYKILHFHHGGLDKLADIFKEWNLFAQTKEKAKDPEKPYKQFLIVRPHLTDDQCHPEEGVYSVVTEEMWQRHMNASGQIEEDFQLRKNIFFGGLDPCLRHETWPFLLQYYPFDSTDDEREQIRNDKYIEYQNIRKLRESMDEESQEKFFRTIQCTVEKDVVRTDRSHPYFRGENNPNIDVLKSILLNYAVAHPNMGYTQGMSDLCAPVLAEIQNEVDAFWCFVGLMQNTIFVSSPKDSDMDKQLNYLRELLRLMQFKFYKHLEKLGDDAMELLFCHRWILLCFKREFTETDALKIWEACWSHYQTDYFHLFICVAIVSIYGEDVIDQNLPADEILLHFSSLAMHMEGDLVLRKARGLLHQFRKIPKIPCTLHGLCSLCGMGMWDSGHVPIVECVGNHQDGICPYNSHPNSPVH</sequence>
<name>A0ABQ9FM46_TEGGR</name>
<dbReference type="PANTHER" id="PTHR22957:SF547">
    <property type="entry name" value="TBC1 DOMAIN FAMILY MEMBER 16"/>
    <property type="match status" value="1"/>
</dbReference>
<dbReference type="PROSITE" id="PS50086">
    <property type="entry name" value="TBC_RABGAP"/>
    <property type="match status" value="1"/>
</dbReference>
<feature type="compositionally biased region" description="Low complexity" evidence="2">
    <location>
        <begin position="348"/>
        <end position="359"/>
    </location>
</feature>
<feature type="compositionally biased region" description="Basic and acidic residues" evidence="2">
    <location>
        <begin position="305"/>
        <end position="331"/>
    </location>
</feature>
<dbReference type="Gene3D" id="1.10.8.270">
    <property type="entry name" value="putative rabgap domain of human tbc1 domain family member 14 like domains"/>
    <property type="match status" value="1"/>
</dbReference>
<feature type="domain" description="Rab-GAP TBC" evidence="3">
    <location>
        <begin position="640"/>
        <end position="850"/>
    </location>
</feature>
<protein>
    <recommendedName>
        <fullName evidence="3">Rab-GAP TBC domain-containing protein</fullName>
    </recommendedName>
</protein>
<proteinExistence type="predicted"/>
<evidence type="ECO:0000313" key="5">
    <source>
        <dbReference type="Proteomes" id="UP001217089"/>
    </source>
</evidence>
<keyword evidence="5" id="KW-1185">Reference proteome</keyword>
<evidence type="ECO:0000259" key="3">
    <source>
        <dbReference type="PROSITE" id="PS50086"/>
    </source>
</evidence>
<dbReference type="PANTHER" id="PTHR22957">
    <property type="entry name" value="TBC1 DOMAIN FAMILY MEMBER GTPASE-ACTIVATING PROTEIN"/>
    <property type="match status" value="1"/>
</dbReference>
<reference evidence="4 5" key="1">
    <citation type="submission" date="2022-12" db="EMBL/GenBank/DDBJ databases">
        <title>Chromosome-level genome of Tegillarca granosa.</title>
        <authorList>
            <person name="Kim J."/>
        </authorList>
    </citation>
    <scope>NUCLEOTIDE SEQUENCE [LARGE SCALE GENOMIC DNA]</scope>
    <source>
        <strain evidence="4">Teg-2019</strain>
        <tissue evidence="4">Adductor muscle</tissue>
    </source>
</reference>
<feature type="region of interest" description="Disordered" evidence="2">
    <location>
        <begin position="441"/>
        <end position="487"/>
    </location>
</feature>
<feature type="compositionally biased region" description="Low complexity" evidence="2">
    <location>
        <begin position="93"/>
        <end position="102"/>
    </location>
</feature>
<feature type="region of interest" description="Disordered" evidence="2">
    <location>
        <begin position="84"/>
        <end position="139"/>
    </location>
</feature>
<dbReference type="EMBL" id="JARBDR010000214">
    <property type="protein sequence ID" value="KAJ8318333.1"/>
    <property type="molecule type" value="Genomic_DNA"/>
</dbReference>
<organism evidence="4 5">
    <name type="scientific">Tegillarca granosa</name>
    <name type="common">Malaysian cockle</name>
    <name type="synonym">Anadara granosa</name>
    <dbReference type="NCBI Taxonomy" id="220873"/>
    <lineage>
        <taxon>Eukaryota</taxon>
        <taxon>Metazoa</taxon>
        <taxon>Spiralia</taxon>
        <taxon>Lophotrochozoa</taxon>
        <taxon>Mollusca</taxon>
        <taxon>Bivalvia</taxon>
        <taxon>Autobranchia</taxon>
        <taxon>Pteriomorphia</taxon>
        <taxon>Arcoida</taxon>
        <taxon>Arcoidea</taxon>
        <taxon>Arcidae</taxon>
        <taxon>Tegillarca</taxon>
    </lineage>
</organism>